<sequence length="217" mass="25234">MLMNPKMKLETDLISLNESHEYEILVKCFDGSKRITTVTILGAFLKSILNLLEQNLGEEVKEIRWTAPNFCKETMDKVFESLKIVAKFKNGREILNDEKSTPNVTGYCTNEIYSTTMAVKELSIEPWRKYWKNNSRFLATHEENLNEYMSCESNANKIVEKIYDREFIELKREINKLFSLVECPLSVEELKRFGIDRMSVLQSIKQKSGIISNKNPS</sequence>
<proteinExistence type="predicted"/>
<dbReference type="WBParaSite" id="JU765_v2.g9802.t1">
    <property type="protein sequence ID" value="JU765_v2.g9802.t1"/>
    <property type="gene ID" value="JU765_v2.g9802"/>
</dbReference>
<accession>A0AC34RSQ0</accession>
<evidence type="ECO:0000313" key="2">
    <source>
        <dbReference type="WBParaSite" id="JU765_v2.g9802.t1"/>
    </source>
</evidence>
<evidence type="ECO:0000313" key="1">
    <source>
        <dbReference type="Proteomes" id="UP000887576"/>
    </source>
</evidence>
<organism evidence="1 2">
    <name type="scientific">Panagrolaimus sp. JU765</name>
    <dbReference type="NCBI Taxonomy" id="591449"/>
    <lineage>
        <taxon>Eukaryota</taxon>
        <taxon>Metazoa</taxon>
        <taxon>Ecdysozoa</taxon>
        <taxon>Nematoda</taxon>
        <taxon>Chromadorea</taxon>
        <taxon>Rhabditida</taxon>
        <taxon>Tylenchina</taxon>
        <taxon>Panagrolaimomorpha</taxon>
        <taxon>Panagrolaimoidea</taxon>
        <taxon>Panagrolaimidae</taxon>
        <taxon>Panagrolaimus</taxon>
    </lineage>
</organism>
<protein>
    <submittedName>
        <fullName evidence="2">Uncharacterized protein</fullName>
    </submittedName>
</protein>
<reference evidence="2" key="1">
    <citation type="submission" date="2022-11" db="UniProtKB">
        <authorList>
            <consortium name="WormBaseParasite"/>
        </authorList>
    </citation>
    <scope>IDENTIFICATION</scope>
</reference>
<name>A0AC34RSQ0_9BILA</name>
<dbReference type="Proteomes" id="UP000887576">
    <property type="component" value="Unplaced"/>
</dbReference>